<feature type="chain" id="PRO_5035869511" description="Ig-like domain-containing protein" evidence="4">
    <location>
        <begin position="22"/>
        <end position="544"/>
    </location>
</feature>
<dbReference type="InterPro" id="IPR007110">
    <property type="entry name" value="Ig-like_dom"/>
</dbReference>
<dbReference type="GO" id="GO:0098609">
    <property type="term" value="P:cell-cell adhesion"/>
    <property type="evidence" value="ECO:0007669"/>
    <property type="project" value="TreeGrafter"/>
</dbReference>
<dbReference type="InterPro" id="IPR013098">
    <property type="entry name" value="Ig_I-set"/>
</dbReference>
<dbReference type="InterPro" id="IPR003599">
    <property type="entry name" value="Ig_sub"/>
</dbReference>
<feature type="region of interest" description="Disordered" evidence="3">
    <location>
        <begin position="380"/>
        <end position="417"/>
    </location>
</feature>
<evidence type="ECO:0000313" key="6">
    <source>
        <dbReference type="EMBL" id="CAD6185584.1"/>
    </source>
</evidence>
<dbReference type="SMART" id="SM00409">
    <property type="entry name" value="IG"/>
    <property type="match status" value="2"/>
</dbReference>
<dbReference type="AlphaFoldDB" id="A0A8S1GRQ9"/>
<dbReference type="OrthoDB" id="504170at2759"/>
<accession>A0A8S1GRQ9</accession>
<comment type="caution">
    <text evidence="6">The sequence shown here is derived from an EMBL/GenBank/DDBJ whole genome shotgun (WGS) entry which is preliminary data.</text>
</comment>
<evidence type="ECO:0000259" key="5">
    <source>
        <dbReference type="PROSITE" id="PS50835"/>
    </source>
</evidence>
<dbReference type="PANTHER" id="PTHR44170">
    <property type="entry name" value="PROTEIN SIDEKICK"/>
    <property type="match status" value="1"/>
</dbReference>
<feature type="compositionally biased region" description="Polar residues" evidence="3">
    <location>
        <begin position="301"/>
        <end position="314"/>
    </location>
</feature>
<keyword evidence="7" id="KW-1185">Reference proteome</keyword>
<dbReference type="Pfam" id="PF07679">
    <property type="entry name" value="I-set"/>
    <property type="match status" value="1"/>
</dbReference>
<feature type="signal peptide" evidence="4">
    <location>
        <begin position="1"/>
        <end position="21"/>
    </location>
</feature>
<feature type="compositionally biased region" description="Low complexity" evidence="3">
    <location>
        <begin position="380"/>
        <end position="402"/>
    </location>
</feature>
<evidence type="ECO:0000313" key="7">
    <source>
        <dbReference type="Proteomes" id="UP000835052"/>
    </source>
</evidence>
<feature type="domain" description="Ig-like" evidence="5">
    <location>
        <begin position="49"/>
        <end position="139"/>
    </location>
</feature>
<proteinExistence type="predicted"/>
<organism evidence="6 7">
    <name type="scientific">Caenorhabditis auriculariae</name>
    <dbReference type="NCBI Taxonomy" id="2777116"/>
    <lineage>
        <taxon>Eukaryota</taxon>
        <taxon>Metazoa</taxon>
        <taxon>Ecdysozoa</taxon>
        <taxon>Nematoda</taxon>
        <taxon>Chromadorea</taxon>
        <taxon>Rhabditida</taxon>
        <taxon>Rhabditina</taxon>
        <taxon>Rhabditomorpha</taxon>
        <taxon>Rhabditoidea</taxon>
        <taxon>Rhabditidae</taxon>
        <taxon>Peloderinae</taxon>
        <taxon>Caenorhabditis</taxon>
    </lineage>
</organism>
<keyword evidence="2" id="KW-1015">Disulfide bond</keyword>
<evidence type="ECO:0000256" key="2">
    <source>
        <dbReference type="ARBA" id="ARBA00023157"/>
    </source>
</evidence>
<evidence type="ECO:0000256" key="3">
    <source>
        <dbReference type="SAM" id="MobiDB-lite"/>
    </source>
</evidence>
<keyword evidence="4" id="KW-0732">Signal</keyword>
<dbReference type="Proteomes" id="UP000835052">
    <property type="component" value="Unassembled WGS sequence"/>
</dbReference>
<dbReference type="PANTHER" id="PTHR44170:SF6">
    <property type="entry name" value="CONTACTIN"/>
    <property type="match status" value="1"/>
</dbReference>
<dbReference type="InterPro" id="IPR013783">
    <property type="entry name" value="Ig-like_fold"/>
</dbReference>
<feature type="domain" description="Ig-like" evidence="5">
    <location>
        <begin position="161"/>
        <end position="239"/>
    </location>
</feature>
<dbReference type="EMBL" id="CAJGYM010000002">
    <property type="protein sequence ID" value="CAD6185584.1"/>
    <property type="molecule type" value="Genomic_DNA"/>
</dbReference>
<dbReference type="PROSITE" id="PS50835">
    <property type="entry name" value="IG_LIKE"/>
    <property type="match status" value="2"/>
</dbReference>
<protein>
    <recommendedName>
        <fullName evidence="5">Ig-like domain-containing protein</fullName>
    </recommendedName>
</protein>
<keyword evidence="1" id="KW-0677">Repeat</keyword>
<dbReference type="PROSITE" id="PS51257">
    <property type="entry name" value="PROKAR_LIPOPROTEIN"/>
    <property type="match status" value="1"/>
</dbReference>
<evidence type="ECO:0000256" key="4">
    <source>
        <dbReference type="SAM" id="SignalP"/>
    </source>
</evidence>
<feature type="region of interest" description="Disordered" evidence="3">
    <location>
        <begin position="297"/>
        <end position="321"/>
    </location>
</feature>
<dbReference type="InterPro" id="IPR036179">
    <property type="entry name" value="Ig-like_dom_sf"/>
</dbReference>
<dbReference type="SUPFAM" id="SSF48726">
    <property type="entry name" value="Immunoglobulin"/>
    <property type="match status" value="2"/>
</dbReference>
<reference evidence="6" key="1">
    <citation type="submission" date="2020-10" db="EMBL/GenBank/DDBJ databases">
        <authorList>
            <person name="Kikuchi T."/>
        </authorList>
    </citation>
    <scope>NUCLEOTIDE SEQUENCE</scope>
    <source>
        <strain evidence="6">NKZ352</strain>
    </source>
</reference>
<evidence type="ECO:0000256" key="1">
    <source>
        <dbReference type="ARBA" id="ARBA00022737"/>
    </source>
</evidence>
<gene>
    <name evidence="6" type="ORF">CAUJ_LOCUS1503</name>
</gene>
<name>A0A8S1GRQ9_9PELO</name>
<dbReference type="Gene3D" id="2.60.40.10">
    <property type="entry name" value="Immunoglobulins"/>
    <property type="match status" value="2"/>
</dbReference>
<dbReference type="GO" id="GO:0016020">
    <property type="term" value="C:membrane"/>
    <property type="evidence" value="ECO:0007669"/>
    <property type="project" value="UniProtKB-SubCell"/>
</dbReference>
<sequence length="544" mass="61228">MGSSRFFAALALLLLASGAGCVTPAAVLRNVEDKNNSVSKSADNEVSKPRISPSGPLHLHPAMQASLVCSISNIGDEIPGMHWEKYGSGLSGEENIEVQRLDNNTISLLIKYVTARDSGVYSCIVTYGGARISQTVEIHVYEEWVFVNQEVQVMPPLKHFSLNLSCEVEKDPKSIYTTWLRDGANVEYRNKQLKSEKYKLYKRGAILEIKDYNPDTDYGSYYCRILEIETGATTERRVAIGSDKYRKCMRECTLNCSHASYFWKKRLNNYKLSMDYVNFDRRSCSISIPIRNSSSIPRESFSQQTVGNMENPTTPEIDPDVPGISSDILRELRNLRLGDRLSQRRFSDCDVANLAETNRSDKEQRSEQNSRHCSFLRFNSTSESSSTPINTISSSSLTDTTSENVAGSFRDSPTDEDSLSSMFQQVKTVSIGLSLLVENVLFAEAGNRVWVAGWTHRIDFTGYKNTFSFCDELIKVGNMDVKGINDLPALFYESQKESSDPIVLVLRIAPYAKFVCLRKPIAENKSIGIHFYKLKNRCEMGYYG</sequence>